<reference evidence="1" key="2">
    <citation type="journal article" date="2021" name="PeerJ">
        <title>Extensive microbial diversity within the chicken gut microbiome revealed by metagenomics and culture.</title>
        <authorList>
            <person name="Gilroy R."/>
            <person name="Ravi A."/>
            <person name="Getino M."/>
            <person name="Pursley I."/>
            <person name="Horton D.L."/>
            <person name="Alikhan N.F."/>
            <person name="Baker D."/>
            <person name="Gharbi K."/>
            <person name="Hall N."/>
            <person name="Watson M."/>
            <person name="Adriaenssens E.M."/>
            <person name="Foster-Nyarko E."/>
            <person name="Jarju S."/>
            <person name="Secka A."/>
            <person name="Antonio M."/>
            <person name="Oren A."/>
            <person name="Chaudhuri R.R."/>
            <person name="La Ragione R."/>
            <person name="Hildebrand F."/>
            <person name="Pallen M.J."/>
        </authorList>
    </citation>
    <scope>NUCLEOTIDE SEQUENCE</scope>
    <source>
        <strain evidence="1">CHK136-897</strain>
    </source>
</reference>
<sequence length="165" mass="19575">MQANSVYVFKTPFYTPHYKEFYSLYDLKDFLQRFNFMRSHKNTNIPTGLPEFRLGYRVGVVINGFYYKSDVKWGPRFIVAKSIREEKNGDIFALVPMDIVHGDEDSNIRREYGEIKFNKSAADAIIDLSTLKQIWPKRHKYANELERFLKQVIKNTKKTTRVRGY</sequence>
<organism evidence="1 2">
    <name type="scientific">Candidatus Enterousia avicola</name>
    <dbReference type="NCBI Taxonomy" id="2840787"/>
    <lineage>
        <taxon>Bacteria</taxon>
        <taxon>Pseudomonadati</taxon>
        <taxon>Pseudomonadota</taxon>
        <taxon>Alphaproteobacteria</taxon>
        <taxon>Candidatus Enterousia</taxon>
    </lineage>
</organism>
<reference evidence="1" key="1">
    <citation type="submission" date="2020-10" db="EMBL/GenBank/DDBJ databases">
        <authorList>
            <person name="Gilroy R."/>
        </authorList>
    </citation>
    <scope>NUCLEOTIDE SEQUENCE</scope>
    <source>
        <strain evidence="1">CHK136-897</strain>
    </source>
</reference>
<dbReference type="EMBL" id="DVNO01000034">
    <property type="protein sequence ID" value="HIU65752.1"/>
    <property type="molecule type" value="Genomic_DNA"/>
</dbReference>
<evidence type="ECO:0000313" key="1">
    <source>
        <dbReference type="EMBL" id="HIU65752.1"/>
    </source>
</evidence>
<comment type="caution">
    <text evidence="1">The sequence shown here is derived from an EMBL/GenBank/DDBJ whole genome shotgun (WGS) entry which is preliminary data.</text>
</comment>
<gene>
    <name evidence="1" type="ORF">IAC63_03905</name>
</gene>
<name>A0A9D1SN60_9PROT</name>
<protein>
    <submittedName>
        <fullName evidence="1">Uncharacterized protein</fullName>
    </submittedName>
</protein>
<proteinExistence type="predicted"/>
<dbReference type="Proteomes" id="UP000824142">
    <property type="component" value="Unassembled WGS sequence"/>
</dbReference>
<dbReference type="AlphaFoldDB" id="A0A9D1SN60"/>
<evidence type="ECO:0000313" key="2">
    <source>
        <dbReference type="Proteomes" id="UP000824142"/>
    </source>
</evidence>
<accession>A0A9D1SN60</accession>